<name>A0A1X7VIA5_AMPQE</name>
<organism evidence="2">
    <name type="scientific">Amphimedon queenslandica</name>
    <name type="common">Sponge</name>
    <dbReference type="NCBI Taxonomy" id="400682"/>
    <lineage>
        <taxon>Eukaryota</taxon>
        <taxon>Metazoa</taxon>
        <taxon>Porifera</taxon>
        <taxon>Demospongiae</taxon>
        <taxon>Heteroscleromorpha</taxon>
        <taxon>Haplosclerida</taxon>
        <taxon>Niphatidae</taxon>
        <taxon>Amphimedon</taxon>
    </lineage>
</organism>
<feature type="coiled-coil region" evidence="1">
    <location>
        <begin position="190"/>
        <end position="217"/>
    </location>
</feature>
<sequence length="318" mass="36149">MAEADVVSANELFEVIWDSIHEYRPFLLILKVDNAVINRLFHHNCDRAGALADCLEHYLNNVCVGWTSAAIWESVAYALGKCGNAKRAEEIRQKVRCNEKVVFDSPSRESEYIGSGEDYTGYYSSMQAQQMVEASDGDVDYLKSSITLHYNEAKRKFREYYFDVKEVLNNEEQEASDVLTDYKMQGEKQGNDVEIRLNELLKRISNLEALFNDATSKLSKGDCTAFPTMNKINDEYICIEKLLAEALKQFEKYKNIVSDQTGDSVAVTADVIHSLQAIMKLMTVQTLVDTDRVEVDEEEAYQVVRPITVEPQPSQNSQ</sequence>
<dbReference type="InParanoid" id="A0A1X7VIA5"/>
<keyword evidence="1" id="KW-0175">Coiled coil</keyword>
<dbReference type="EnsemblMetazoa" id="Aqu2.1.39207_001">
    <property type="protein sequence ID" value="Aqu2.1.39207_001"/>
    <property type="gene ID" value="Aqu2.1.39207"/>
</dbReference>
<accession>A0A1X7VIA5</accession>
<protein>
    <submittedName>
        <fullName evidence="2">Uncharacterized protein</fullName>
    </submittedName>
</protein>
<evidence type="ECO:0000256" key="1">
    <source>
        <dbReference type="SAM" id="Coils"/>
    </source>
</evidence>
<reference evidence="2" key="1">
    <citation type="submission" date="2017-05" db="UniProtKB">
        <authorList>
            <consortium name="EnsemblMetazoa"/>
        </authorList>
    </citation>
    <scope>IDENTIFICATION</scope>
</reference>
<proteinExistence type="predicted"/>
<evidence type="ECO:0000313" key="2">
    <source>
        <dbReference type="EnsemblMetazoa" id="Aqu2.1.39207_001"/>
    </source>
</evidence>
<dbReference type="AlphaFoldDB" id="A0A1X7VIA5"/>